<feature type="domain" description="RRM" evidence="5">
    <location>
        <begin position="309"/>
        <end position="386"/>
    </location>
</feature>
<comment type="caution">
    <text evidence="6">The sequence shown here is derived from an EMBL/GenBank/DDBJ whole genome shotgun (WGS) entry which is preliminary data.</text>
</comment>
<dbReference type="InterPro" id="IPR012677">
    <property type="entry name" value="Nucleotide-bd_a/b_plait_sf"/>
</dbReference>
<feature type="region of interest" description="Disordered" evidence="4">
    <location>
        <begin position="390"/>
        <end position="426"/>
    </location>
</feature>
<gene>
    <name evidence="7" type="ORF">EDS130_LOCUS11273</name>
    <name evidence="6" type="ORF">XAT740_LOCUS42</name>
</gene>
<dbReference type="EMBL" id="CAJNOR010000001">
    <property type="protein sequence ID" value="CAF0743556.1"/>
    <property type="molecule type" value="Genomic_DNA"/>
</dbReference>
<dbReference type="CDD" id="cd12254">
    <property type="entry name" value="RRM_hnRNPH_ESRPs_RBM12_like"/>
    <property type="match status" value="2"/>
</dbReference>
<protein>
    <recommendedName>
        <fullName evidence="5">RRM domain-containing protein</fullName>
    </recommendedName>
</protein>
<dbReference type="Pfam" id="PF00076">
    <property type="entry name" value="RRM_1"/>
    <property type="match status" value="2"/>
</dbReference>
<dbReference type="SUPFAM" id="SSF54928">
    <property type="entry name" value="RNA-binding domain, RBD"/>
    <property type="match status" value="2"/>
</dbReference>
<keyword evidence="1" id="KW-0677">Repeat</keyword>
<reference evidence="6" key="1">
    <citation type="submission" date="2021-02" db="EMBL/GenBank/DDBJ databases">
        <authorList>
            <person name="Nowell W R."/>
        </authorList>
    </citation>
    <scope>NUCLEOTIDE SEQUENCE</scope>
</reference>
<feature type="region of interest" description="Disordered" evidence="4">
    <location>
        <begin position="220"/>
        <end position="306"/>
    </location>
</feature>
<organism evidence="6 8">
    <name type="scientific">Adineta ricciae</name>
    <name type="common">Rotifer</name>
    <dbReference type="NCBI Taxonomy" id="249248"/>
    <lineage>
        <taxon>Eukaryota</taxon>
        <taxon>Metazoa</taxon>
        <taxon>Spiralia</taxon>
        <taxon>Gnathifera</taxon>
        <taxon>Rotifera</taxon>
        <taxon>Eurotatoria</taxon>
        <taxon>Bdelloidea</taxon>
        <taxon>Adinetida</taxon>
        <taxon>Adinetidae</taxon>
        <taxon>Adineta</taxon>
    </lineage>
</organism>
<accession>A0A813NTL6</accession>
<proteinExistence type="predicted"/>
<keyword evidence="2 3" id="KW-0694">RNA-binding</keyword>
<dbReference type="InterPro" id="IPR035979">
    <property type="entry name" value="RBD_domain_sf"/>
</dbReference>
<evidence type="ECO:0000256" key="2">
    <source>
        <dbReference type="ARBA" id="ARBA00022884"/>
    </source>
</evidence>
<evidence type="ECO:0000313" key="6">
    <source>
        <dbReference type="EMBL" id="CAF0743556.1"/>
    </source>
</evidence>
<dbReference type="Gene3D" id="3.30.70.330">
    <property type="match status" value="3"/>
</dbReference>
<dbReference type="InterPro" id="IPR000504">
    <property type="entry name" value="RRM_dom"/>
</dbReference>
<dbReference type="PROSITE" id="PS50102">
    <property type="entry name" value="RRM"/>
    <property type="match status" value="1"/>
</dbReference>
<dbReference type="EMBL" id="CAJNOJ010000041">
    <property type="protein sequence ID" value="CAF0930672.1"/>
    <property type="molecule type" value="Genomic_DNA"/>
</dbReference>
<feature type="compositionally biased region" description="Basic and acidic residues" evidence="4">
    <location>
        <begin position="220"/>
        <end position="230"/>
    </location>
</feature>
<evidence type="ECO:0000313" key="7">
    <source>
        <dbReference type="EMBL" id="CAF0930672.1"/>
    </source>
</evidence>
<evidence type="ECO:0000256" key="1">
    <source>
        <dbReference type="ARBA" id="ARBA00022737"/>
    </source>
</evidence>
<feature type="compositionally biased region" description="Basic residues" evidence="4">
    <location>
        <begin position="231"/>
        <end position="245"/>
    </location>
</feature>
<keyword evidence="8" id="KW-1185">Reference proteome</keyword>
<dbReference type="OrthoDB" id="431068at2759"/>
<evidence type="ECO:0000256" key="3">
    <source>
        <dbReference type="PROSITE-ProRule" id="PRU00176"/>
    </source>
</evidence>
<dbReference type="Proteomes" id="UP000663828">
    <property type="component" value="Unassembled WGS sequence"/>
</dbReference>
<evidence type="ECO:0000313" key="8">
    <source>
        <dbReference type="Proteomes" id="UP000663828"/>
    </source>
</evidence>
<dbReference type="PANTHER" id="PTHR13976">
    <property type="entry name" value="HETEROGENEOUS NUCLEAR RIBONUCLEOPROTEIN-RELATED"/>
    <property type="match status" value="1"/>
</dbReference>
<evidence type="ECO:0000259" key="5">
    <source>
        <dbReference type="PROSITE" id="PS50102"/>
    </source>
</evidence>
<dbReference type="AlphaFoldDB" id="A0A813NTL6"/>
<dbReference type="InterPro" id="IPR050666">
    <property type="entry name" value="ESRP"/>
</dbReference>
<name>A0A813NTL6_ADIRI</name>
<evidence type="ECO:0000256" key="4">
    <source>
        <dbReference type="SAM" id="MobiDB-lite"/>
    </source>
</evidence>
<dbReference type="Proteomes" id="UP000663852">
    <property type="component" value="Unassembled WGS sequence"/>
</dbReference>
<sequence length="426" mass="49699">MSLERDESEERQDSRSPRQGEYFVRLYGLSSSASKEDVKKFLSPCHVTVVHLFDVNHNNISSHECLVELEFESDVKDALKRSGECIDRKEIEVRSATIHEYNVCTKYKGSVSWHEPVVRMSGLPISCTMGNVQNFFKNIEIARNGIYITRDMADQALGNGFVAFVNMDSAYKAIDMHGQKCIEDRCIELFPSTYDEARLRIMSDARINAKQFVGDDDVDKDMKVETNNHVDKRHSRSRSRQRSRSTSRGNYRQRDEKRRRSPSASPSLRSRHAPRSGNQRSYNSNSNHRYRRSRSRSPARRSSSRNEEFVVKIRGMPYTVVEEDVLKFFPSTCRPSRVEIVQDRRMKRPNGDGYVYFNTIEEVDEAMKCDRKYMGSRYVELYFDSPRYATLTNRRKKPDGNPRRSSRSPSRSRYNRRSRSRSDSMD</sequence>
<dbReference type="SMART" id="SM00360">
    <property type="entry name" value="RRM"/>
    <property type="match status" value="3"/>
</dbReference>
<dbReference type="GO" id="GO:0003723">
    <property type="term" value="F:RNA binding"/>
    <property type="evidence" value="ECO:0007669"/>
    <property type="project" value="UniProtKB-UniRule"/>
</dbReference>
<feature type="compositionally biased region" description="Basic residues" evidence="4">
    <location>
        <begin position="288"/>
        <end position="303"/>
    </location>
</feature>